<dbReference type="PANTHER" id="PTHR30509">
    <property type="entry name" value="P-HYDROXYBENZOIC ACID EFFLUX PUMP SUBUNIT-RELATED"/>
    <property type="match status" value="1"/>
</dbReference>
<evidence type="ECO:0000256" key="6">
    <source>
        <dbReference type="ARBA" id="ARBA00023136"/>
    </source>
</evidence>
<dbReference type="EMBL" id="CQEJ01000011">
    <property type="protein sequence ID" value="CNL16511.1"/>
    <property type="molecule type" value="Genomic_DNA"/>
</dbReference>
<dbReference type="GO" id="GO:0005886">
    <property type="term" value="C:plasma membrane"/>
    <property type="evidence" value="ECO:0007669"/>
    <property type="project" value="UniProtKB-SubCell"/>
</dbReference>
<evidence type="ECO:0000256" key="8">
    <source>
        <dbReference type="SAM" id="Phobius"/>
    </source>
</evidence>
<name>A0A0T9U372_YERAL</name>
<feature type="transmembrane region" description="Helical" evidence="8">
    <location>
        <begin position="152"/>
        <end position="174"/>
    </location>
</feature>
<accession>A0A0T9U372</accession>
<feature type="transmembrane region" description="Helical" evidence="8">
    <location>
        <begin position="385"/>
        <end position="407"/>
    </location>
</feature>
<comment type="subcellular location">
    <subcellularLocation>
        <location evidence="1">Cell membrane</location>
        <topology evidence="1">Multi-pass membrane protein</topology>
    </subcellularLocation>
</comment>
<feature type="transmembrane region" description="Helical" evidence="8">
    <location>
        <begin position="413"/>
        <end position="430"/>
    </location>
</feature>
<evidence type="ECO:0000313" key="10">
    <source>
        <dbReference type="Proteomes" id="UP000041595"/>
    </source>
</evidence>
<proteinExistence type="predicted"/>
<evidence type="ECO:0000313" key="9">
    <source>
        <dbReference type="EMBL" id="CNL16511.1"/>
    </source>
</evidence>
<keyword evidence="2" id="KW-0813">Transport</keyword>
<dbReference type="InterPro" id="IPR006726">
    <property type="entry name" value="PHBA_efflux_AaeB/fusaric-R"/>
</dbReference>
<feature type="transmembrane region" description="Helical" evidence="8">
    <location>
        <begin position="29"/>
        <end position="49"/>
    </location>
</feature>
<evidence type="ECO:0000256" key="2">
    <source>
        <dbReference type="ARBA" id="ARBA00022448"/>
    </source>
</evidence>
<feature type="transmembrane region" description="Helical" evidence="8">
    <location>
        <begin position="437"/>
        <end position="457"/>
    </location>
</feature>
<keyword evidence="4 8" id="KW-0812">Transmembrane</keyword>
<feature type="transmembrane region" description="Helical" evidence="8">
    <location>
        <begin position="469"/>
        <end position="487"/>
    </location>
</feature>
<protein>
    <submittedName>
        <fullName evidence="9">Membrane protein</fullName>
    </submittedName>
</protein>
<dbReference type="Proteomes" id="UP000041595">
    <property type="component" value="Unassembled WGS sequence"/>
</dbReference>
<dbReference type="eggNOG" id="COG1289">
    <property type="taxonomic scope" value="Bacteria"/>
</dbReference>
<evidence type="ECO:0000256" key="3">
    <source>
        <dbReference type="ARBA" id="ARBA00022475"/>
    </source>
</evidence>
<sequence length="634" mass="68353">MTRVADGTLGGILRQAKADLAYFPGRVAMAWRVAALCALMAMIAMIYGIPESAISCYLILFVMKPDGVESMVMAVAITILVSMVVGLVFLLIHFTLEAAPLRMAALIVSSFLFLYLGSASKLGPVGSIIALVIAFVMTLLSNIPLGEVATRGLLYAWLMAVSPMLLLIVFNLFFGRMPQRLLRYSLSERLVTVAEALRQPDAATMTRVKELLQEGQKTHQQRALFVRIFHLRPAAEAVWLESAVKSSYRLLLATLALPATSPENARLELAAYCSDAAQDIAAGHTTLTPHFTIDDICDEINEIRNALTALATADNGQDLNAPKSTFFAADALTNPVHQQFALKTTAAALICYLIYTALDWQDIHTAMITCYVAALGTTGETVHKLVLRIIGCLIGALMGVLSIIFIIPHMNDIGQLMALVFGCILLAAWVSCGSERIAYAGVQVGLAFLLTVLQGFGPSTDLGVALDRVLGILLGNLVVYLIFTRLWPVAVADAVRVHISQALKGLTNLATLAPDARPAALREATTVEAEITCAQEELALIPFEPAQLRPSREECARLQAILAEMGKLCPVLFLPTEKSASDVAQLRRLSTGSGSATLSDEQGANSEPSRQDLSPIDLTIQQRIKRLEELLGIG</sequence>
<feature type="transmembrane region" description="Helical" evidence="8">
    <location>
        <begin position="98"/>
        <end position="116"/>
    </location>
</feature>
<feature type="compositionally biased region" description="Polar residues" evidence="7">
    <location>
        <begin position="593"/>
        <end position="612"/>
    </location>
</feature>
<evidence type="ECO:0000256" key="4">
    <source>
        <dbReference type="ARBA" id="ARBA00022692"/>
    </source>
</evidence>
<keyword evidence="3" id="KW-1003">Cell membrane</keyword>
<keyword evidence="6 8" id="KW-0472">Membrane</keyword>
<keyword evidence="5 8" id="KW-1133">Transmembrane helix</keyword>
<dbReference type="GO" id="GO:0022857">
    <property type="term" value="F:transmembrane transporter activity"/>
    <property type="evidence" value="ECO:0007669"/>
    <property type="project" value="InterPro"/>
</dbReference>
<feature type="transmembrane region" description="Helical" evidence="8">
    <location>
        <begin position="70"/>
        <end position="92"/>
    </location>
</feature>
<dbReference type="PANTHER" id="PTHR30509:SF9">
    <property type="entry name" value="MULTIDRUG RESISTANCE PROTEIN MDTO"/>
    <property type="match status" value="1"/>
</dbReference>
<feature type="transmembrane region" description="Helical" evidence="8">
    <location>
        <begin position="128"/>
        <end position="146"/>
    </location>
</feature>
<organism evidence="9 10">
    <name type="scientific">Yersinia aldovae</name>
    <dbReference type="NCBI Taxonomy" id="29483"/>
    <lineage>
        <taxon>Bacteria</taxon>
        <taxon>Pseudomonadati</taxon>
        <taxon>Pseudomonadota</taxon>
        <taxon>Gammaproteobacteria</taxon>
        <taxon>Enterobacterales</taxon>
        <taxon>Yersiniaceae</taxon>
        <taxon>Yersinia</taxon>
    </lineage>
</organism>
<dbReference type="RefSeq" id="WP_042839753.1">
    <property type="nucleotide sequence ID" value="NZ_CQEJ01000011.1"/>
</dbReference>
<dbReference type="STRING" id="1453495.AT01_3159"/>
<dbReference type="AlphaFoldDB" id="A0A0T9U372"/>
<reference evidence="9 10" key="1">
    <citation type="submission" date="2015-03" db="EMBL/GenBank/DDBJ databases">
        <authorList>
            <person name="Murphy D."/>
        </authorList>
    </citation>
    <scope>NUCLEOTIDE SEQUENCE [LARGE SCALE GENOMIC DNA]</scope>
    <source>
        <strain evidence="9 10">IP06005</strain>
    </source>
</reference>
<gene>
    <name evidence="9" type="ORF">ERS137965_02245</name>
</gene>
<feature type="region of interest" description="Disordered" evidence="7">
    <location>
        <begin position="593"/>
        <end position="615"/>
    </location>
</feature>
<evidence type="ECO:0000256" key="5">
    <source>
        <dbReference type="ARBA" id="ARBA00022989"/>
    </source>
</evidence>
<evidence type="ECO:0000256" key="7">
    <source>
        <dbReference type="SAM" id="MobiDB-lite"/>
    </source>
</evidence>
<dbReference type="Pfam" id="PF04632">
    <property type="entry name" value="FUSC"/>
    <property type="match status" value="1"/>
</dbReference>
<evidence type="ECO:0000256" key="1">
    <source>
        <dbReference type="ARBA" id="ARBA00004651"/>
    </source>
</evidence>